<dbReference type="PANTHER" id="PTHR43464">
    <property type="entry name" value="METHYLTRANSFERASE"/>
    <property type="match status" value="1"/>
</dbReference>
<dbReference type="GO" id="GO:0032259">
    <property type="term" value="P:methylation"/>
    <property type="evidence" value="ECO:0007669"/>
    <property type="project" value="UniProtKB-KW"/>
</dbReference>
<feature type="domain" description="Methyltransferase type 11" evidence="4">
    <location>
        <begin position="44"/>
        <end position="141"/>
    </location>
</feature>
<keyword evidence="2 5" id="KW-0808">Transferase</keyword>
<accession>A0A212J5S8</accession>
<evidence type="ECO:0000256" key="3">
    <source>
        <dbReference type="ARBA" id="ARBA00022691"/>
    </source>
</evidence>
<evidence type="ECO:0000256" key="2">
    <source>
        <dbReference type="ARBA" id="ARBA00022679"/>
    </source>
</evidence>
<dbReference type="Gene3D" id="3.40.50.150">
    <property type="entry name" value="Vaccinia Virus protein VP39"/>
    <property type="match status" value="1"/>
</dbReference>
<dbReference type="Pfam" id="PF08241">
    <property type="entry name" value="Methyltransf_11"/>
    <property type="match status" value="1"/>
</dbReference>
<evidence type="ECO:0000313" key="5">
    <source>
        <dbReference type="EMBL" id="SBV94786.1"/>
    </source>
</evidence>
<keyword evidence="3" id="KW-0949">S-adenosyl-L-methionine</keyword>
<dbReference type="PANTHER" id="PTHR43464:SF19">
    <property type="entry name" value="UBIQUINONE BIOSYNTHESIS O-METHYLTRANSFERASE, MITOCHONDRIAL"/>
    <property type="match status" value="1"/>
</dbReference>
<reference evidence="5" key="1">
    <citation type="submission" date="2016-04" db="EMBL/GenBank/DDBJ databases">
        <authorList>
            <person name="Evans L.H."/>
            <person name="Alamgir A."/>
            <person name="Owens N."/>
            <person name="Weber N.D."/>
            <person name="Virtaneva K."/>
            <person name="Barbian K."/>
            <person name="Babar A."/>
            <person name="Rosenke K."/>
        </authorList>
    </citation>
    <scope>NUCLEOTIDE SEQUENCE</scope>
    <source>
        <strain evidence="5">86</strain>
    </source>
</reference>
<evidence type="ECO:0000256" key="1">
    <source>
        <dbReference type="ARBA" id="ARBA00022603"/>
    </source>
</evidence>
<dbReference type="EMBL" id="FLUO01000001">
    <property type="protein sequence ID" value="SBV94786.1"/>
    <property type="molecule type" value="Genomic_DNA"/>
</dbReference>
<dbReference type="InterPro" id="IPR029063">
    <property type="entry name" value="SAM-dependent_MTases_sf"/>
</dbReference>
<sequence>MDDVFSTYASAAPTLIARFEAISSQRMFAPVLDLLPAPPTRIADIGAGTGRDAAWFADRGHTVLAVEPVAELREAGRALHPSSSLVWLDDRLPKLAMVVRTRKRFDLVTLCAVWHHLDPGARRTALSALADIVAVGGMLIVSLRHGPEILGRPVFPVPPDETVAAAEAAGFALVRRIAADSIQDENRAAGVRWTWLALRKR</sequence>
<dbReference type="AlphaFoldDB" id="A0A212J5S8"/>
<organism evidence="5">
    <name type="scientific">uncultured Alphaproteobacteria bacterium</name>
    <dbReference type="NCBI Taxonomy" id="91750"/>
    <lineage>
        <taxon>Bacteria</taxon>
        <taxon>Pseudomonadati</taxon>
        <taxon>Pseudomonadota</taxon>
        <taxon>Alphaproteobacteria</taxon>
        <taxon>environmental samples</taxon>
    </lineage>
</organism>
<dbReference type="SUPFAM" id="SSF53335">
    <property type="entry name" value="S-adenosyl-L-methionine-dependent methyltransferases"/>
    <property type="match status" value="1"/>
</dbReference>
<name>A0A212J5S8_9PROT</name>
<protein>
    <submittedName>
        <fullName evidence="5">Putative S-adenosyl-L-methionine-dependent methyltransferase</fullName>
    </submittedName>
</protein>
<dbReference type="GO" id="GO:0008757">
    <property type="term" value="F:S-adenosylmethionine-dependent methyltransferase activity"/>
    <property type="evidence" value="ECO:0007669"/>
    <property type="project" value="InterPro"/>
</dbReference>
<dbReference type="CDD" id="cd02440">
    <property type="entry name" value="AdoMet_MTases"/>
    <property type="match status" value="1"/>
</dbReference>
<keyword evidence="1 5" id="KW-0489">Methyltransferase</keyword>
<gene>
    <name evidence="5" type="ORF">KL86APRO_10553</name>
</gene>
<proteinExistence type="predicted"/>
<evidence type="ECO:0000259" key="4">
    <source>
        <dbReference type="Pfam" id="PF08241"/>
    </source>
</evidence>
<dbReference type="InterPro" id="IPR013216">
    <property type="entry name" value="Methyltransf_11"/>
</dbReference>